<dbReference type="AlphaFoldDB" id="A0A518BFA4"/>
<reference evidence="2 3" key="1">
    <citation type="submission" date="2019-02" db="EMBL/GenBank/DDBJ databases">
        <title>Deep-cultivation of Planctomycetes and their phenomic and genomic characterization uncovers novel biology.</title>
        <authorList>
            <person name="Wiegand S."/>
            <person name="Jogler M."/>
            <person name="Boedeker C."/>
            <person name="Pinto D."/>
            <person name="Vollmers J."/>
            <person name="Rivas-Marin E."/>
            <person name="Kohn T."/>
            <person name="Peeters S.H."/>
            <person name="Heuer A."/>
            <person name="Rast P."/>
            <person name="Oberbeckmann S."/>
            <person name="Bunk B."/>
            <person name="Jeske O."/>
            <person name="Meyerdierks A."/>
            <person name="Storesund J.E."/>
            <person name="Kallscheuer N."/>
            <person name="Luecker S."/>
            <person name="Lage O.M."/>
            <person name="Pohl T."/>
            <person name="Merkel B.J."/>
            <person name="Hornburger P."/>
            <person name="Mueller R.-W."/>
            <person name="Bruemmer F."/>
            <person name="Labrenz M."/>
            <person name="Spormann A.M."/>
            <person name="Op den Camp H."/>
            <person name="Overmann J."/>
            <person name="Amann R."/>
            <person name="Jetten M.S.M."/>
            <person name="Mascher T."/>
            <person name="Medema M.H."/>
            <person name="Devos D.P."/>
            <person name="Kaster A.-K."/>
            <person name="Ovreas L."/>
            <person name="Rohde M."/>
            <person name="Galperin M.Y."/>
            <person name="Jogler C."/>
        </authorList>
    </citation>
    <scope>NUCLEOTIDE SEQUENCE [LARGE SCALE GENOMIC DNA]</scope>
    <source>
        <strain evidence="2 3">Pla133</strain>
    </source>
</reference>
<feature type="region of interest" description="Disordered" evidence="1">
    <location>
        <begin position="99"/>
        <end position="118"/>
    </location>
</feature>
<evidence type="ECO:0000256" key="1">
    <source>
        <dbReference type="SAM" id="MobiDB-lite"/>
    </source>
</evidence>
<evidence type="ECO:0000313" key="3">
    <source>
        <dbReference type="Proteomes" id="UP000316921"/>
    </source>
</evidence>
<dbReference type="EMBL" id="CP036287">
    <property type="protein sequence ID" value="QDU65665.1"/>
    <property type="molecule type" value="Genomic_DNA"/>
</dbReference>
<gene>
    <name evidence="2" type="ORF">Pla133_07300</name>
</gene>
<keyword evidence="3" id="KW-1185">Reference proteome</keyword>
<dbReference type="KEGG" id="pbap:Pla133_07300"/>
<name>A0A518BFA4_9BACT</name>
<sequence length="118" mass="12911">MRILAVFFLVYGTVVAVSWLYRQHNAFDMASALEAPAQPLPWSFDTDRGDVVFVELIDAQGRSTVVGRDGSGGWSGSFARGHYRLRLLDAQGELLEETTVDMAPAEPVEGQPRSVDAP</sequence>
<dbReference type="RefSeq" id="WP_145062490.1">
    <property type="nucleotide sequence ID" value="NZ_CP036287.1"/>
</dbReference>
<evidence type="ECO:0000313" key="2">
    <source>
        <dbReference type="EMBL" id="QDU65665.1"/>
    </source>
</evidence>
<protein>
    <submittedName>
        <fullName evidence="2">Uncharacterized protein</fullName>
    </submittedName>
</protein>
<accession>A0A518BFA4</accession>
<organism evidence="2 3">
    <name type="scientific">Engelhardtia mirabilis</name>
    <dbReference type="NCBI Taxonomy" id="2528011"/>
    <lineage>
        <taxon>Bacteria</taxon>
        <taxon>Pseudomonadati</taxon>
        <taxon>Planctomycetota</taxon>
        <taxon>Planctomycetia</taxon>
        <taxon>Planctomycetia incertae sedis</taxon>
        <taxon>Engelhardtia</taxon>
    </lineage>
</organism>
<dbReference type="Proteomes" id="UP000316921">
    <property type="component" value="Chromosome"/>
</dbReference>
<proteinExistence type="predicted"/>